<evidence type="ECO:0000313" key="2">
    <source>
        <dbReference type="EMBL" id="PYE17971.1"/>
    </source>
</evidence>
<proteinExistence type="predicted"/>
<name>A0A318RJJ1_WILLI</name>
<dbReference type="InterPro" id="IPR037523">
    <property type="entry name" value="VOC_core"/>
</dbReference>
<organism evidence="2 3">
    <name type="scientific">Williamsia limnetica</name>
    <dbReference type="NCBI Taxonomy" id="882452"/>
    <lineage>
        <taxon>Bacteria</taxon>
        <taxon>Bacillati</taxon>
        <taxon>Actinomycetota</taxon>
        <taxon>Actinomycetes</taxon>
        <taxon>Mycobacteriales</taxon>
        <taxon>Nocardiaceae</taxon>
        <taxon>Williamsia</taxon>
    </lineage>
</organism>
<evidence type="ECO:0000313" key="3">
    <source>
        <dbReference type="Proteomes" id="UP000247591"/>
    </source>
</evidence>
<dbReference type="PANTHER" id="PTHR35908:SF1">
    <property type="entry name" value="CONSERVED PROTEIN"/>
    <property type="match status" value="1"/>
</dbReference>
<dbReference type="CDD" id="cd06587">
    <property type="entry name" value="VOC"/>
    <property type="match status" value="1"/>
</dbReference>
<gene>
    <name evidence="2" type="ORF">DFR67_105116</name>
</gene>
<dbReference type="Gene3D" id="3.10.180.10">
    <property type="entry name" value="2,3-Dihydroxybiphenyl 1,2-Dioxygenase, domain 1"/>
    <property type="match status" value="1"/>
</dbReference>
<dbReference type="PROSITE" id="PS51819">
    <property type="entry name" value="VOC"/>
    <property type="match status" value="1"/>
</dbReference>
<dbReference type="InterPro" id="IPR041581">
    <property type="entry name" value="Glyoxalase_6"/>
</dbReference>
<feature type="domain" description="VOC" evidence="1">
    <location>
        <begin position="2"/>
        <end position="117"/>
    </location>
</feature>
<dbReference type="AlphaFoldDB" id="A0A318RJJ1"/>
<reference evidence="2 3" key="1">
    <citation type="submission" date="2018-06" db="EMBL/GenBank/DDBJ databases">
        <title>Genomic Encyclopedia of Type Strains, Phase IV (KMG-IV): sequencing the most valuable type-strain genomes for metagenomic binning, comparative biology and taxonomic classification.</title>
        <authorList>
            <person name="Goeker M."/>
        </authorList>
    </citation>
    <scope>NUCLEOTIDE SEQUENCE [LARGE SCALE GENOMIC DNA]</scope>
    <source>
        <strain evidence="2 3">DSM 45521</strain>
    </source>
</reference>
<evidence type="ECO:0000259" key="1">
    <source>
        <dbReference type="PROSITE" id="PS51819"/>
    </source>
</evidence>
<dbReference type="Proteomes" id="UP000247591">
    <property type="component" value="Unassembled WGS sequence"/>
</dbReference>
<dbReference type="PANTHER" id="PTHR35908">
    <property type="entry name" value="HYPOTHETICAL FUSION PROTEIN"/>
    <property type="match status" value="1"/>
</dbReference>
<protein>
    <recommendedName>
        <fullName evidence="1">VOC domain-containing protein</fullName>
    </recommendedName>
</protein>
<accession>A0A318RJJ1</accession>
<dbReference type="EMBL" id="QJSP01000005">
    <property type="protein sequence ID" value="PYE17971.1"/>
    <property type="molecule type" value="Genomic_DNA"/>
</dbReference>
<dbReference type="SUPFAM" id="SSF54593">
    <property type="entry name" value="Glyoxalase/Bleomycin resistance protein/Dihydroxybiphenyl dioxygenase"/>
    <property type="match status" value="1"/>
</dbReference>
<dbReference type="InterPro" id="IPR029068">
    <property type="entry name" value="Glyas_Bleomycin-R_OHBP_Dase"/>
</dbReference>
<sequence length="119" mass="12943">MTIGAVNFAAADPAALSEFWIAVLGGEAVSGDGHDYVYVSAAPGGVPLFFHRRDDNPSAPGRIHLDLSTEPGRREEQVGRMLELGATREWDVLDEVPWVEWTTMADPEGNLFCVSCPRT</sequence>
<dbReference type="Pfam" id="PF18029">
    <property type="entry name" value="Glyoxalase_6"/>
    <property type="match status" value="1"/>
</dbReference>
<keyword evidence="3" id="KW-1185">Reference proteome</keyword>
<comment type="caution">
    <text evidence="2">The sequence shown here is derived from an EMBL/GenBank/DDBJ whole genome shotgun (WGS) entry which is preliminary data.</text>
</comment>